<evidence type="ECO:0000313" key="3">
    <source>
        <dbReference type="RefSeq" id="XP_015605744.1"/>
    </source>
</evidence>
<name>A0AAJ7CA61_CEPCN</name>
<reference evidence="3" key="1">
    <citation type="submission" date="2025-08" db="UniProtKB">
        <authorList>
            <consortium name="RefSeq"/>
        </authorList>
    </citation>
    <scope>IDENTIFICATION</scope>
</reference>
<organism evidence="2 3">
    <name type="scientific">Cephus cinctus</name>
    <name type="common">Wheat stem sawfly</name>
    <dbReference type="NCBI Taxonomy" id="211228"/>
    <lineage>
        <taxon>Eukaryota</taxon>
        <taxon>Metazoa</taxon>
        <taxon>Ecdysozoa</taxon>
        <taxon>Arthropoda</taxon>
        <taxon>Hexapoda</taxon>
        <taxon>Insecta</taxon>
        <taxon>Pterygota</taxon>
        <taxon>Neoptera</taxon>
        <taxon>Endopterygota</taxon>
        <taxon>Hymenoptera</taxon>
        <taxon>Cephoidea</taxon>
        <taxon>Cephidae</taxon>
        <taxon>Cephus</taxon>
    </lineage>
</organism>
<dbReference type="Pfam" id="PF00078">
    <property type="entry name" value="RVT_1"/>
    <property type="match status" value="1"/>
</dbReference>
<dbReference type="RefSeq" id="XP_015605744.1">
    <property type="nucleotide sequence ID" value="XM_015750258.1"/>
</dbReference>
<dbReference type="GeneID" id="107272776"/>
<dbReference type="InterPro" id="IPR000477">
    <property type="entry name" value="RT_dom"/>
</dbReference>
<dbReference type="GO" id="GO:0071897">
    <property type="term" value="P:DNA biosynthetic process"/>
    <property type="evidence" value="ECO:0007669"/>
    <property type="project" value="UniProtKB-ARBA"/>
</dbReference>
<accession>A0AAJ7CA61</accession>
<sequence length="413" mass="46412">MDDVDWNKYGQWTKVFTSDNDLLNDNLEESYKRFSEHFLDSTEKFGARRAGGKMNNLTAPPAPWWNTECRSALAERKAGFAKIKFNPSPHNLEAYKSNQMDSSKMWKIIKAFKFRSLVSISADQGAHYPSALDFIDKIAPPMIHIPPPLSSFFGPPIELFSDISLEEVVSAVNNIKIKSAAGPDFINNNMIKHRPIESLEILRDLFGRFFMAGTVPDDWKKFNIVLLPKPKGDGFRPIALSSCILKIFERIILTKIEWWIKNNRIIPNCQFGFRKNRSCSDNLAILCSDNSLSFVRGESLGAVFLDLAGAYDNVLLYILTQELIDIGLPSNIVFCIASILTTRTADFFHGSSLIGSRIMEISLPQENDDHAQVKAKKDTAAYKAANSKNLKEIMSLADLPPSPLSTKSSDENY</sequence>
<gene>
    <name evidence="3" type="primary">LOC107272776</name>
</gene>
<dbReference type="KEGG" id="ccin:107272776"/>
<proteinExistence type="predicted"/>
<dbReference type="InterPro" id="IPR043502">
    <property type="entry name" value="DNA/RNA_pol_sf"/>
</dbReference>
<feature type="domain" description="Reverse transcriptase" evidence="1">
    <location>
        <begin position="208"/>
        <end position="413"/>
    </location>
</feature>
<dbReference type="PROSITE" id="PS50878">
    <property type="entry name" value="RT_POL"/>
    <property type="match status" value="1"/>
</dbReference>
<evidence type="ECO:0000313" key="2">
    <source>
        <dbReference type="Proteomes" id="UP000694920"/>
    </source>
</evidence>
<dbReference type="PANTHER" id="PTHR19446">
    <property type="entry name" value="REVERSE TRANSCRIPTASES"/>
    <property type="match status" value="1"/>
</dbReference>
<dbReference type="Proteomes" id="UP000694920">
    <property type="component" value="Unplaced"/>
</dbReference>
<feature type="non-terminal residue" evidence="3">
    <location>
        <position position="413"/>
    </location>
</feature>
<protein>
    <submittedName>
        <fullName evidence="3">Uncharacterized protein LOC107272776</fullName>
    </submittedName>
</protein>
<evidence type="ECO:0000259" key="1">
    <source>
        <dbReference type="PROSITE" id="PS50878"/>
    </source>
</evidence>
<dbReference type="AlphaFoldDB" id="A0AAJ7CA61"/>
<keyword evidence="2" id="KW-1185">Reference proteome</keyword>
<dbReference type="SUPFAM" id="SSF56672">
    <property type="entry name" value="DNA/RNA polymerases"/>
    <property type="match status" value="1"/>
</dbReference>